<name>A0AAI8MK46_9BRAD</name>
<dbReference type="EMBL" id="AP012279">
    <property type="protein sequence ID" value="BAL79650.1"/>
    <property type="molecule type" value="Genomic_DNA"/>
</dbReference>
<keyword evidence="3" id="KW-1185">Reference proteome</keyword>
<gene>
    <name evidence="2" type="ORF">S23_64690</name>
</gene>
<reference evidence="2 3" key="1">
    <citation type="journal article" date="2012" name="Microbes Environ.">
        <title>Complete genome sequence of Bradyrhizobium sp. S23321: insights into symbiosis evolution in soil oligotrophs.</title>
        <authorList>
            <person name="Okubo T."/>
            <person name="Tsukui T."/>
            <person name="Maita H."/>
            <person name="Okamoto S."/>
            <person name="Oshima K."/>
            <person name="Fujisawa T."/>
            <person name="Saito A."/>
            <person name="Futamata H."/>
            <person name="Hattori R."/>
            <person name="Shimomura Y."/>
            <person name="Haruta S."/>
            <person name="Morimoto S."/>
            <person name="Wang Y."/>
            <person name="Sakai Y."/>
            <person name="Hattori M."/>
            <person name="Aizawa S."/>
            <person name="Nagashima K.V.P."/>
            <person name="Masuda S."/>
            <person name="Hattori T."/>
            <person name="Yamashita A."/>
            <person name="Bao Z."/>
            <person name="Hayatsu M."/>
            <person name="Kajiya-Kanegae H."/>
            <person name="Yoshinaga I."/>
            <person name="Sakamoto K."/>
            <person name="Toyota K."/>
            <person name="Nakao M."/>
            <person name="Kohara M."/>
            <person name="Anda M."/>
            <person name="Niwa R."/>
            <person name="Jung-Hwan P."/>
            <person name="Sameshima-Saito R."/>
            <person name="Tokuda S."/>
            <person name="Yamamoto S."/>
            <person name="Yamamoto S."/>
            <person name="Yokoyama T."/>
            <person name="Akutsu T."/>
            <person name="Nakamura Y."/>
            <person name="Nakahira-Yanaka Y."/>
            <person name="Takada Hoshino Y."/>
            <person name="Hirakawa H."/>
            <person name="Mitsui H."/>
            <person name="Terasawa K."/>
            <person name="Itakura M."/>
            <person name="Sato S."/>
            <person name="Ikeda-Ohtsubo W."/>
            <person name="Sakakura N."/>
            <person name="Kaminuma E."/>
            <person name="Minamisawa K."/>
        </authorList>
    </citation>
    <scope>NUCLEOTIDE SEQUENCE [LARGE SCALE GENOMIC DNA]</scope>
    <source>
        <strain evidence="2 3">S23321</strain>
    </source>
</reference>
<evidence type="ECO:0000313" key="2">
    <source>
        <dbReference type="EMBL" id="BAL79650.1"/>
    </source>
</evidence>
<dbReference type="KEGG" id="brs:S23_64690"/>
<feature type="transmembrane region" description="Helical" evidence="1">
    <location>
        <begin position="37"/>
        <end position="58"/>
    </location>
</feature>
<protein>
    <submittedName>
        <fullName evidence="2">Uncharacterized protein</fullName>
    </submittedName>
</protein>
<keyword evidence="1" id="KW-0472">Membrane</keyword>
<keyword evidence="1" id="KW-1133">Transmembrane helix</keyword>
<dbReference type="Proteomes" id="UP000007886">
    <property type="component" value="Chromosome"/>
</dbReference>
<accession>A0AAI8MK46</accession>
<sequence length="60" mass="6699">MRAGTARTIAGESRNQLERYRGWEAESEMRVASLESAVAAVTLITAIIVVLWEIKIFYGI</sequence>
<evidence type="ECO:0000256" key="1">
    <source>
        <dbReference type="SAM" id="Phobius"/>
    </source>
</evidence>
<keyword evidence="1" id="KW-0812">Transmembrane</keyword>
<dbReference type="AlphaFoldDB" id="A0AAI8MK46"/>
<organism evidence="2 3">
    <name type="scientific">Bradyrhizobium cosmicum</name>
    <dbReference type="NCBI Taxonomy" id="1404864"/>
    <lineage>
        <taxon>Bacteria</taxon>
        <taxon>Pseudomonadati</taxon>
        <taxon>Pseudomonadota</taxon>
        <taxon>Alphaproteobacteria</taxon>
        <taxon>Hyphomicrobiales</taxon>
        <taxon>Nitrobacteraceae</taxon>
        <taxon>Bradyrhizobium</taxon>
    </lineage>
</organism>
<proteinExistence type="predicted"/>
<evidence type="ECO:0000313" key="3">
    <source>
        <dbReference type="Proteomes" id="UP000007886"/>
    </source>
</evidence>